<evidence type="ECO:0000313" key="2">
    <source>
        <dbReference type="EMBL" id="OON17123.1"/>
    </source>
</evidence>
<proteinExistence type="predicted"/>
<keyword evidence="1" id="KW-0812">Transmembrane</keyword>
<feature type="transmembrane region" description="Helical" evidence="1">
    <location>
        <begin position="118"/>
        <end position="137"/>
    </location>
</feature>
<evidence type="ECO:0000313" key="3">
    <source>
        <dbReference type="Proteomes" id="UP000243686"/>
    </source>
</evidence>
<organism evidence="2 3">
    <name type="scientific">Opisthorchis viverrini</name>
    <name type="common">Southeast Asian liver fluke</name>
    <dbReference type="NCBI Taxonomy" id="6198"/>
    <lineage>
        <taxon>Eukaryota</taxon>
        <taxon>Metazoa</taxon>
        <taxon>Spiralia</taxon>
        <taxon>Lophotrochozoa</taxon>
        <taxon>Platyhelminthes</taxon>
        <taxon>Trematoda</taxon>
        <taxon>Digenea</taxon>
        <taxon>Opisthorchiida</taxon>
        <taxon>Opisthorchiata</taxon>
        <taxon>Opisthorchiidae</taxon>
        <taxon>Opisthorchis</taxon>
    </lineage>
</organism>
<reference evidence="2 3" key="1">
    <citation type="submission" date="2015-03" db="EMBL/GenBank/DDBJ databases">
        <title>Draft genome of the nematode, Opisthorchis viverrini.</title>
        <authorList>
            <person name="Mitreva M."/>
        </authorList>
    </citation>
    <scope>NUCLEOTIDE SEQUENCE [LARGE SCALE GENOMIC DNA]</scope>
    <source>
        <strain evidence="2">Khon Kaen</strain>
    </source>
</reference>
<sequence length="226" mass="25238">MKKEFASYESHKANNSGSIVSGFLMTAVSWKRPLFGLWFDSVAHEKISGNVGSYLIVETPTINLIRPEGHTSLQGNVKDVPSMTQSGKSLTVMGGAEQMFVFETFFTNVPTLVNFTRAILVESLLCFAISIFVYVAALKAPIECCKMIEPDLKSGCPNQFTRTNSYFFNGCESNLRQYLHEHIPVIVYASLSVLPLDVSVNTRYNIDFSLHDVPKTECRELCSLQE</sequence>
<keyword evidence="3" id="KW-1185">Reference proteome</keyword>
<gene>
    <name evidence="2" type="ORF">X801_07044</name>
</gene>
<name>A0A1S8WS73_OPIVI</name>
<dbReference type="Proteomes" id="UP000243686">
    <property type="component" value="Unassembled WGS sequence"/>
</dbReference>
<keyword evidence="1" id="KW-1133">Transmembrane helix</keyword>
<accession>A0A1S8WS73</accession>
<protein>
    <submittedName>
        <fullName evidence="2">Uncharacterized protein</fullName>
    </submittedName>
</protein>
<feature type="non-terminal residue" evidence="2">
    <location>
        <position position="226"/>
    </location>
</feature>
<dbReference type="AlphaFoldDB" id="A0A1S8WS73"/>
<keyword evidence="1" id="KW-0472">Membrane</keyword>
<evidence type="ECO:0000256" key="1">
    <source>
        <dbReference type="SAM" id="Phobius"/>
    </source>
</evidence>
<dbReference type="EMBL" id="KV895848">
    <property type="protein sequence ID" value="OON17123.1"/>
    <property type="molecule type" value="Genomic_DNA"/>
</dbReference>